<gene>
    <name evidence="3" type="ORF">SAMN04488122_3780</name>
</gene>
<dbReference type="STRING" id="29529.SAMN04488122_3780"/>
<dbReference type="InterPro" id="IPR007049">
    <property type="entry name" value="Carb-sel_porin_OprB"/>
</dbReference>
<reference evidence="4" key="1">
    <citation type="submission" date="2016-10" db="EMBL/GenBank/DDBJ databases">
        <authorList>
            <person name="Varghese N."/>
            <person name="Submissions S."/>
        </authorList>
    </citation>
    <scope>NUCLEOTIDE SEQUENCE [LARGE SCALE GENOMIC DNA]</scope>
    <source>
        <strain evidence="4">DSM 3695</strain>
    </source>
</reference>
<dbReference type="GO" id="GO:0016020">
    <property type="term" value="C:membrane"/>
    <property type="evidence" value="ECO:0007669"/>
    <property type="project" value="InterPro"/>
</dbReference>
<keyword evidence="4" id="KW-1185">Reference proteome</keyword>
<dbReference type="Pfam" id="PF04966">
    <property type="entry name" value="OprB"/>
    <property type="match status" value="1"/>
</dbReference>
<organism evidence="3 4">
    <name type="scientific">Chitinophaga arvensicola</name>
    <dbReference type="NCBI Taxonomy" id="29529"/>
    <lineage>
        <taxon>Bacteria</taxon>
        <taxon>Pseudomonadati</taxon>
        <taxon>Bacteroidota</taxon>
        <taxon>Chitinophagia</taxon>
        <taxon>Chitinophagales</taxon>
        <taxon>Chitinophagaceae</taxon>
        <taxon>Chitinophaga</taxon>
    </lineage>
</organism>
<dbReference type="Gene3D" id="2.40.160.180">
    <property type="entry name" value="Carbohydrate-selective porin OprB"/>
    <property type="match status" value="1"/>
</dbReference>
<dbReference type="RefSeq" id="WP_177192245.1">
    <property type="nucleotide sequence ID" value="NZ_FOJG01000002.1"/>
</dbReference>
<dbReference type="GO" id="GO:0008643">
    <property type="term" value="P:carbohydrate transport"/>
    <property type="evidence" value="ECO:0007669"/>
    <property type="project" value="InterPro"/>
</dbReference>
<evidence type="ECO:0000313" key="3">
    <source>
        <dbReference type="EMBL" id="SEW50376.1"/>
    </source>
</evidence>
<sequence length="437" mass="48527">MKQLFSIGILALSGGRLLAQDKKVDSIIPYTLHFQQTLVTQWHPDFSAKYSGANSFRTHEKGATSITSTIYAGIRPWKNLEVYVNPELAGGEGLSHATGIAGFPNGETFRVGDPKPKIYLARAYGVYTLPLTTHSEVDADDLNNVGGTTPTHYLRFIGGKYCLADFFDQNTYSHDPRTQFMNWSLMSNAAWDYPADVRGYTMALTVQYRKDNWQVQAATSLEPTVANGPKLNYQYSRSNGEVLEVTHTHTLHQHEGNVRVMAFINQAPMGNYNEALKAATDTPDITAVRKDGRTKYGFGINIDQELTNSGGAFLKASWNDGHNETWAYTEIDRSISAGWLQNGQGWHRAQDNAGVAMVVNGLSADHRHYLEAGGTGFMVGDGQLSYAPEMIAEVFYQCNITRLHIALSPDYQFVLHPAYNRDRGPVNIIGLRTRVAF</sequence>
<dbReference type="Proteomes" id="UP000199310">
    <property type="component" value="Unassembled WGS sequence"/>
</dbReference>
<comment type="similarity">
    <text evidence="1 2">Belongs to the OprB family.</text>
</comment>
<evidence type="ECO:0000313" key="4">
    <source>
        <dbReference type="Proteomes" id="UP000199310"/>
    </source>
</evidence>
<accession>A0A1I0S5G9</accession>
<evidence type="ECO:0000256" key="2">
    <source>
        <dbReference type="RuleBase" id="RU363072"/>
    </source>
</evidence>
<dbReference type="GO" id="GO:0015288">
    <property type="term" value="F:porin activity"/>
    <property type="evidence" value="ECO:0007669"/>
    <property type="project" value="InterPro"/>
</dbReference>
<dbReference type="EMBL" id="FOJG01000002">
    <property type="protein sequence ID" value="SEW50376.1"/>
    <property type="molecule type" value="Genomic_DNA"/>
</dbReference>
<name>A0A1I0S5G9_9BACT</name>
<proteinExistence type="inferred from homology"/>
<evidence type="ECO:0000256" key="1">
    <source>
        <dbReference type="ARBA" id="ARBA00008769"/>
    </source>
</evidence>
<dbReference type="AlphaFoldDB" id="A0A1I0S5G9"/>
<dbReference type="InterPro" id="IPR038673">
    <property type="entry name" value="OprB_sf"/>
</dbReference>
<protein>
    <submittedName>
        <fullName evidence="3">Carbohydrate-selective porin, OprB family</fullName>
    </submittedName>
</protein>